<dbReference type="Pfam" id="PF00532">
    <property type="entry name" value="Peripla_BP_1"/>
    <property type="match status" value="1"/>
</dbReference>
<dbReference type="SUPFAM" id="SSF47413">
    <property type="entry name" value="lambda repressor-like DNA-binding domains"/>
    <property type="match status" value="1"/>
</dbReference>
<keyword evidence="6" id="KW-1185">Reference proteome</keyword>
<dbReference type="Gene3D" id="1.10.260.40">
    <property type="entry name" value="lambda repressor-like DNA-binding domains"/>
    <property type="match status" value="1"/>
</dbReference>
<accession>A0ABW1CPN8</accession>
<evidence type="ECO:0000259" key="4">
    <source>
        <dbReference type="PROSITE" id="PS50932"/>
    </source>
</evidence>
<organism evidence="5 6">
    <name type="scientific">Nonomuraea insulae</name>
    <dbReference type="NCBI Taxonomy" id="1616787"/>
    <lineage>
        <taxon>Bacteria</taxon>
        <taxon>Bacillati</taxon>
        <taxon>Actinomycetota</taxon>
        <taxon>Actinomycetes</taxon>
        <taxon>Streptosporangiales</taxon>
        <taxon>Streptosporangiaceae</taxon>
        <taxon>Nonomuraea</taxon>
    </lineage>
</organism>
<protein>
    <submittedName>
        <fullName evidence="5">LacI family DNA-binding transcriptional regulator</fullName>
    </submittedName>
</protein>
<evidence type="ECO:0000313" key="5">
    <source>
        <dbReference type="EMBL" id="MFC5827675.1"/>
    </source>
</evidence>
<dbReference type="Pfam" id="PF00356">
    <property type="entry name" value="LacI"/>
    <property type="match status" value="1"/>
</dbReference>
<dbReference type="EMBL" id="JBHSPA010000031">
    <property type="protein sequence ID" value="MFC5827675.1"/>
    <property type="molecule type" value="Genomic_DNA"/>
</dbReference>
<sequence length="339" mass="35618">MRQASIRDVAKLAGVSTATVARVLRGTTPVSDALRERVEDAVAKLGYVPNAVARSLSRGRTQLLGLLVADISNPFFGEVARGLEDAAVAGGYQVLVGSSDLNPERERAVLAAFESRTVDGVALTSSTADSSTLRKLTASGMPMVFIDRRPADVAGPAVLCDNEAAARRAVQYLIGLGHTDLAMISGPRTMATAAQRLAGFRAACAEAGLSIRPECVREGYLGIEGGSKAMRRVLELDTPPTAVFSFNNLLGVGALSATREMGVEVPGEVSLLTFDDMTLFPFVDPPVTAIAQPAYQMGTEAARLLLDALANPAAEQPKDIVLPSDFRIRSSCAAPPPRP</sequence>
<dbReference type="Proteomes" id="UP001596058">
    <property type="component" value="Unassembled WGS sequence"/>
</dbReference>
<name>A0ABW1CPN8_9ACTN</name>
<keyword evidence="1" id="KW-0805">Transcription regulation</keyword>
<dbReference type="InterPro" id="IPR010982">
    <property type="entry name" value="Lambda_DNA-bd_dom_sf"/>
</dbReference>
<dbReference type="CDD" id="cd01392">
    <property type="entry name" value="HTH_LacI"/>
    <property type="match status" value="1"/>
</dbReference>
<dbReference type="PROSITE" id="PS00356">
    <property type="entry name" value="HTH_LACI_1"/>
    <property type="match status" value="1"/>
</dbReference>
<evidence type="ECO:0000256" key="1">
    <source>
        <dbReference type="ARBA" id="ARBA00023015"/>
    </source>
</evidence>
<dbReference type="RefSeq" id="WP_379517177.1">
    <property type="nucleotide sequence ID" value="NZ_JBHSPA010000031.1"/>
</dbReference>
<gene>
    <name evidence="5" type="ORF">ACFPZ3_27770</name>
</gene>
<evidence type="ECO:0000256" key="2">
    <source>
        <dbReference type="ARBA" id="ARBA00023125"/>
    </source>
</evidence>
<dbReference type="InterPro" id="IPR001761">
    <property type="entry name" value="Peripla_BP/Lac1_sug-bd_dom"/>
</dbReference>
<dbReference type="GO" id="GO:0003677">
    <property type="term" value="F:DNA binding"/>
    <property type="evidence" value="ECO:0007669"/>
    <property type="project" value="UniProtKB-KW"/>
</dbReference>
<proteinExistence type="predicted"/>
<dbReference type="Gene3D" id="3.40.50.2300">
    <property type="match status" value="2"/>
</dbReference>
<evidence type="ECO:0000256" key="3">
    <source>
        <dbReference type="ARBA" id="ARBA00023163"/>
    </source>
</evidence>
<evidence type="ECO:0000313" key="6">
    <source>
        <dbReference type="Proteomes" id="UP001596058"/>
    </source>
</evidence>
<dbReference type="PROSITE" id="PS50932">
    <property type="entry name" value="HTH_LACI_2"/>
    <property type="match status" value="1"/>
</dbReference>
<dbReference type="InterPro" id="IPR028082">
    <property type="entry name" value="Peripla_BP_I"/>
</dbReference>
<comment type="caution">
    <text evidence="5">The sequence shown here is derived from an EMBL/GenBank/DDBJ whole genome shotgun (WGS) entry which is preliminary data.</text>
</comment>
<dbReference type="PANTHER" id="PTHR30146">
    <property type="entry name" value="LACI-RELATED TRANSCRIPTIONAL REPRESSOR"/>
    <property type="match status" value="1"/>
</dbReference>
<dbReference type="PANTHER" id="PTHR30146:SF109">
    <property type="entry name" value="HTH-TYPE TRANSCRIPTIONAL REGULATOR GALS"/>
    <property type="match status" value="1"/>
</dbReference>
<reference evidence="6" key="1">
    <citation type="journal article" date="2019" name="Int. J. Syst. Evol. Microbiol.">
        <title>The Global Catalogue of Microorganisms (GCM) 10K type strain sequencing project: providing services to taxonomists for standard genome sequencing and annotation.</title>
        <authorList>
            <consortium name="The Broad Institute Genomics Platform"/>
            <consortium name="The Broad Institute Genome Sequencing Center for Infectious Disease"/>
            <person name="Wu L."/>
            <person name="Ma J."/>
        </authorList>
    </citation>
    <scope>NUCLEOTIDE SEQUENCE [LARGE SCALE GENOMIC DNA]</scope>
    <source>
        <strain evidence="6">CCUG 53903</strain>
    </source>
</reference>
<keyword evidence="2 5" id="KW-0238">DNA-binding</keyword>
<dbReference type="InterPro" id="IPR000843">
    <property type="entry name" value="HTH_LacI"/>
</dbReference>
<dbReference type="SUPFAM" id="SSF53822">
    <property type="entry name" value="Periplasmic binding protein-like I"/>
    <property type="match status" value="1"/>
</dbReference>
<feature type="domain" description="HTH lacI-type" evidence="4">
    <location>
        <begin position="4"/>
        <end position="58"/>
    </location>
</feature>
<dbReference type="SMART" id="SM00354">
    <property type="entry name" value="HTH_LACI"/>
    <property type="match status" value="1"/>
</dbReference>
<keyword evidence="3" id="KW-0804">Transcription</keyword>